<dbReference type="AlphaFoldDB" id="A0A5C7XQN1"/>
<name>A0A5C7XQN1_9MYCO</name>
<dbReference type="SUPFAM" id="SSF54593">
    <property type="entry name" value="Glyoxalase/Bleomycin resistance protein/Dihydroxybiphenyl dioxygenase"/>
    <property type="match status" value="1"/>
</dbReference>
<reference evidence="1 2" key="1">
    <citation type="submission" date="2018-09" db="EMBL/GenBank/DDBJ databases">
        <title>Metagenome Assembled Genomes from an Advanced Water Purification Facility.</title>
        <authorList>
            <person name="Stamps B.W."/>
            <person name="Spear J.R."/>
        </authorList>
    </citation>
    <scope>NUCLEOTIDE SEQUENCE [LARGE SCALE GENOMIC DNA]</scope>
    <source>
        <strain evidence="1">Bin_29_2</strain>
    </source>
</reference>
<evidence type="ECO:0000313" key="2">
    <source>
        <dbReference type="Proteomes" id="UP000321797"/>
    </source>
</evidence>
<feature type="non-terminal residue" evidence="1">
    <location>
        <position position="58"/>
    </location>
</feature>
<evidence type="ECO:0000313" key="1">
    <source>
        <dbReference type="EMBL" id="TXI51633.1"/>
    </source>
</evidence>
<accession>A0A5C7XQN1</accession>
<dbReference type="EMBL" id="SSGD01000146">
    <property type="protein sequence ID" value="TXI51633.1"/>
    <property type="molecule type" value="Genomic_DNA"/>
</dbReference>
<proteinExistence type="predicted"/>
<comment type="caution">
    <text evidence="1">The sequence shown here is derived from an EMBL/GenBank/DDBJ whole genome shotgun (WGS) entry which is preliminary data.</text>
</comment>
<dbReference type="InterPro" id="IPR029068">
    <property type="entry name" value="Glyas_Bleomycin-R_OHBP_Dase"/>
</dbReference>
<keyword evidence="1" id="KW-0223">Dioxygenase</keyword>
<dbReference type="Proteomes" id="UP000321797">
    <property type="component" value="Unassembled WGS sequence"/>
</dbReference>
<dbReference type="Pfam" id="PF22632">
    <property type="entry name" value="BphC_D1"/>
    <property type="match status" value="1"/>
</dbReference>
<protein>
    <submittedName>
        <fullName evidence="1">2,3-dihydroxybiphenyl 1,2-dioxygenase</fullName>
    </submittedName>
</protein>
<gene>
    <name evidence="1" type="ORF">E6Q54_20260</name>
</gene>
<dbReference type="Gene3D" id="3.10.180.10">
    <property type="entry name" value="2,3-Dihydroxybiphenyl 1,2-Dioxygenase, domain 1"/>
    <property type="match status" value="1"/>
</dbReference>
<sequence>MTMIKALGYMRIESTDVAAWREFGLKVLGMVEGQGTVPGALYLRMDDVAARLVIVPGE</sequence>
<dbReference type="GO" id="GO:0051213">
    <property type="term" value="F:dioxygenase activity"/>
    <property type="evidence" value="ECO:0007669"/>
    <property type="project" value="UniProtKB-KW"/>
</dbReference>
<organism evidence="1 2">
    <name type="scientific">Mycolicibacter arupensis</name>
    <dbReference type="NCBI Taxonomy" id="342002"/>
    <lineage>
        <taxon>Bacteria</taxon>
        <taxon>Bacillati</taxon>
        <taxon>Actinomycetota</taxon>
        <taxon>Actinomycetes</taxon>
        <taxon>Mycobacteriales</taxon>
        <taxon>Mycobacteriaceae</taxon>
        <taxon>Mycolicibacter</taxon>
    </lineage>
</organism>
<keyword evidence="1" id="KW-0560">Oxidoreductase</keyword>